<dbReference type="KEGG" id="pchm:VFPPC_07254"/>
<sequence>MMKVLRRVARMLMATTTRLHLRGSKNHHIGPAGYTRVNSTGPSDSFIYILRVSQIDGIGGTKDVKKGAFLVSSDTHSGSMITTSLLGSHKCR</sequence>
<evidence type="ECO:0000313" key="2">
    <source>
        <dbReference type="Proteomes" id="UP000078397"/>
    </source>
</evidence>
<reference evidence="1 2" key="1">
    <citation type="journal article" date="2016" name="PLoS Pathog.">
        <title>Biosynthesis of antibiotic leucinostatins in bio-control fungus Purpureocillium lilacinum and their inhibition on phytophthora revealed by genome mining.</title>
        <authorList>
            <person name="Wang G."/>
            <person name="Liu Z."/>
            <person name="Lin R."/>
            <person name="Li E."/>
            <person name="Mao Z."/>
            <person name="Ling J."/>
            <person name="Yang Y."/>
            <person name="Yin W.B."/>
            <person name="Xie B."/>
        </authorList>
    </citation>
    <scope>NUCLEOTIDE SEQUENCE [LARGE SCALE GENOMIC DNA]</scope>
    <source>
        <strain evidence="1">170</strain>
    </source>
</reference>
<keyword evidence="2" id="KW-1185">Reference proteome</keyword>
<evidence type="ECO:0000313" key="1">
    <source>
        <dbReference type="EMBL" id="OAQ62057.1"/>
    </source>
</evidence>
<protein>
    <submittedName>
        <fullName evidence="1">Uncharacterized protein</fullName>
    </submittedName>
</protein>
<dbReference type="RefSeq" id="XP_018139761.1">
    <property type="nucleotide sequence ID" value="XM_018286147.1"/>
</dbReference>
<dbReference type="Proteomes" id="UP000078397">
    <property type="component" value="Unassembled WGS sequence"/>
</dbReference>
<name>A0A179F9I3_METCM</name>
<dbReference type="GeneID" id="28850141"/>
<organism evidence="1 2">
    <name type="scientific">Pochonia chlamydosporia 170</name>
    <dbReference type="NCBI Taxonomy" id="1380566"/>
    <lineage>
        <taxon>Eukaryota</taxon>
        <taxon>Fungi</taxon>
        <taxon>Dikarya</taxon>
        <taxon>Ascomycota</taxon>
        <taxon>Pezizomycotina</taxon>
        <taxon>Sordariomycetes</taxon>
        <taxon>Hypocreomycetidae</taxon>
        <taxon>Hypocreales</taxon>
        <taxon>Clavicipitaceae</taxon>
        <taxon>Pochonia</taxon>
    </lineage>
</organism>
<dbReference type="AlphaFoldDB" id="A0A179F9I3"/>
<proteinExistence type="predicted"/>
<accession>A0A179F9I3</accession>
<gene>
    <name evidence="1" type="ORF">VFPPC_07254</name>
</gene>
<comment type="caution">
    <text evidence="1">The sequence shown here is derived from an EMBL/GenBank/DDBJ whole genome shotgun (WGS) entry which is preliminary data.</text>
</comment>
<dbReference type="EMBL" id="LSBJ02000007">
    <property type="protein sequence ID" value="OAQ62057.1"/>
    <property type="molecule type" value="Genomic_DNA"/>
</dbReference>